<evidence type="ECO:0000256" key="1">
    <source>
        <dbReference type="PROSITE-ProRule" id="PRU00221"/>
    </source>
</evidence>
<feature type="compositionally biased region" description="Acidic residues" evidence="2">
    <location>
        <begin position="557"/>
        <end position="594"/>
    </location>
</feature>
<evidence type="ECO:0000256" key="2">
    <source>
        <dbReference type="SAM" id="MobiDB-lite"/>
    </source>
</evidence>
<keyword evidence="1" id="KW-0853">WD repeat</keyword>
<dbReference type="Pfam" id="PF04003">
    <property type="entry name" value="Utp12"/>
    <property type="match status" value="1"/>
</dbReference>
<organism evidence="4">
    <name type="scientific">Ananas comosus var. bracteatus</name>
    <name type="common">red pineapple</name>
    <dbReference type="NCBI Taxonomy" id="296719"/>
    <lineage>
        <taxon>Eukaryota</taxon>
        <taxon>Viridiplantae</taxon>
        <taxon>Streptophyta</taxon>
        <taxon>Embryophyta</taxon>
        <taxon>Tracheophyta</taxon>
        <taxon>Spermatophyta</taxon>
        <taxon>Magnoliopsida</taxon>
        <taxon>Liliopsida</taxon>
        <taxon>Poales</taxon>
        <taxon>Bromeliaceae</taxon>
        <taxon>Bromelioideae</taxon>
        <taxon>Ananas</taxon>
    </lineage>
</organism>
<sequence>MNSPNIRDLLTSFSPSSDFFAITSGDGRIKIWDTLKGQLQTQLPDFAASGESGLLSEAKSGHLALDYTCMKWVQLQSKKKRKGGGSLLVLGTGGGDVLALDVSAGQSRWKINDCHPGGVTAVSFSINRLCVYTAGVDGMVCQIDISTGKVLGRFRSSTKPISSLSVSSDGKILATAAGQLKTFNCSNQKKIQKFSGHPVSVRCMIFSEDTQYILSSGVGEKYIAIWKVGAVKSEGATCILSMDHPPIFLDSKCMDTEGSDGAGIYVLAISEMGICYFWYGSSIDDLRNKKPTKIMLSESSLAKGNHGFAILAAKIQETGKPASGQVLVALSHSAIPHKGQAIQNQVTALDRANAEDAILPLPKLYTYDKKRKHRVTELTADTEITMADHSYDKTLPVDKSATVQRMEEDAICIEDRMRELGLLSTSSYLEKYHDSTISLDDDTPAKKIRAHILSMSHDDAYKFLETLVSAWKTRSNSAKHILPWIYWLLAIHGRFISSQELSSQILDSLRKMIPVKCAATEELCKLSGRLQLITAQIDKAGSNVIIPPLGDMKPKEGEDEEDDEEDEEIDEIVYGEEDDASESSSDDSEERMQS</sequence>
<name>A0A6V7PRE6_ANACO</name>
<gene>
    <name evidence="4" type="ORF">CB5_LOCUS16474</name>
</gene>
<dbReference type="PANTHER" id="PTHR45290">
    <property type="entry name" value="OS03G0300300 PROTEIN"/>
    <property type="match status" value="1"/>
</dbReference>
<evidence type="ECO:0000313" key="4">
    <source>
        <dbReference type="EMBL" id="CAD1833263.1"/>
    </source>
</evidence>
<accession>A0A6V7PRE6</accession>
<dbReference type="AlphaFoldDB" id="A0A6V7PRE6"/>
<dbReference type="EMBL" id="LR862151">
    <property type="protein sequence ID" value="CAD1833263.1"/>
    <property type="molecule type" value="Genomic_DNA"/>
</dbReference>
<feature type="domain" description="Small-subunit processome Utp12" evidence="3">
    <location>
        <begin position="443"/>
        <end position="534"/>
    </location>
</feature>
<dbReference type="SUPFAM" id="SSF50978">
    <property type="entry name" value="WD40 repeat-like"/>
    <property type="match status" value="1"/>
</dbReference>
<dbReference type="Pfam" id="PF00400">
    <property type="entry name" value="WD40"/>
    <property type="match status" value="3"/>
</dbReference>
<dbReference type="PANTHER" id="PTHR45290:SF1">
    <property type="entry name" value="OS03G0300300 PROTEIN"/>
    <property type="match status" value="1"/>
</dbReference>
<dbReference type="Gene3D" id="2.130.10.10">
    <property type="entry name" value="YVTN repeat-like/Quinoprotein amine dehydrogenase"/>
    <property type="match status" value="1"/>
</dbReference>
<dbReference type="InterPro" id="IPR001680">
    <property type="entry name" value="WD40_rpt"/>
</dbReference>
<feature type="repeat" description="WD" evidence="1">
    <location>
        <begin position="12"/>
        <end position="42"/>
    </location>
</feature>
<proteinExistence type="predicted"/>
<dbReference type="SMART" id="SM00320">
    <property type="entry name" value="WD40"/>
    <property type="match status" value="4"/>
</dbReference>
<dbReference type="InterPro" id="IPR036322">
    <property type="entry name" value="WD40_repeat_dom_sf"/>
</dbReference>
<reference evidence="4" key="1">
    <citation type="submission" date="2020-07" db="EMBL/GenBank/DDBJ databases">
        <authorList>
            <person name="Lin J."/>
        </authorList>
    </citation>
    <scope>NUCLEOTIDE SEQUENCE</scope>
</reference>
<feature type="region of interest" description="Disordered" evidence="2">
    <location>
        <begin position="545"/>
        <end position="594"/>
    </location>
</feature>
<evidence type="ECO:0000259" key="3">
    <source>
        <dbReference type="Pfam" id="PF04003"/>
    </source>
</evidence>
<protein>
    <recommendedName>
        <fullName evidence="3">Small-subunit processome Utp12 domain-containing protein</fullName>
    </recommendedName>
</protein>
<dbReference type="InterPro" id="IPR007148">
    <property type="entry name" value="SSU_processome_Utp12"/>
</dbReference>
<dbReference type="PROSITE" id="PS50082">
    <property type="entry name" value="WD_REPEATS_2"/>
    <property type="match status" value="1"/>
</dbReference>
<dbReference type="InterPro" id="IPR015943">
    <property type="entry name" value="WD40/YVTN_repeat-like_dom_sf"/>
</dbReference>